<protein>
    <submittedName>
        <fullName evidence="1">Uncharacterized protein</fullName>
    </submittedName>
</protein>
<gene>
    <name evidence="1" type="ORF">O6H91_05G096100</name>
</gene>
<comment type="caution">
    <text evidence="1">The sequence shown here is derived from an EMBL/GenBank/DDBJ whole genome shotgun (WGS) entry which is preliminary data.</text>
</comment>
<keyword evidence="2" id="KW-1185">Reference proteome</keyword>
<accession>A0ACC2DR57</accession>
<name>A0ACC2DR57_DIPCM</name>
<evidence type="ECO:0000313" key="2">
    <source>
        <dbReference type="Proteomes" id="UP001162992"/>
    </source>
</evidence>
<proteinExistence type="predicted"/>
<dbReference type="EMBL" id="CM055096">
    <property type="protein sequence ID" value="KAJ7556741.1"/>
    <property type="molecule type" value="Genomic_DNA"/>
</dbReference>
<reference evidence="2" key="1">
    <citation type="journal article" date="2024" name="Proc. Natl. Acad. Sci. U.S.A.">
        <title>Extraordinary preservation of gene collinearity over three hundred million years revealed in homosporous lycophytes.</title>
        <authorList>
            <person name="Li C."/>
            <person name="Wickell D."/>
            <person name="Kuo L.Y."/>
            <person name="Chen X."/>
            <person name="Nie B."/>
            <person name="Liao X."/>
            <person name="Peng D."/>
            <person name="Ji J."/>
            <person name="Jenkins J."/>
            <person name="Williams M."/>
            <person name="Shu S."/>
            <person name="Plott C."/>
            <person name="Barry K."/>
            <person name="Rajasekar S."/>
            <person name="Grimwood J."/>
            <person name="Han X."/>
            <person name="Sun S."/>
            <person name="Hou Z."/>
            <person name="He W."/>
            <person name="Dai G."/>
            <person name="Sun C."/>
            <person name="Schmutz J."/>
            <person name="Leebens-Mack J.H."/>
            <person name="Li F.W."/>
            <person name="Wang L."/>
        </authorList>
    </citation>
    <scope>NUCLEOTIDE SEQUENCE [LARGE SCALE GENOMIC DNA]</scope>
    <source>
        <strain evidence="2">cv. PW_Plant_1</strain>
    </source>
</reference>
<dbReference type="Proteomes" id="UP001162992">
    <property type="component" value="Chromosome 5"/>
</dbReference>
<organism evidence="1 2">
    <name type="scientific">Diphasiastrum complanatum</name>
    <name type="common">Issler's clubmoss</name>
    <name type="synonym">Lycopodium complanatum</name>
    <dbReference type="NCBI Taxonomy" id="34168"/>
    <lineage>
        <taxon>Eukaryota</taxon>
        <taxon>Viridiplantae</taxon>
        <taxon>Streptophyta</taxon>
        <taxon>Embryophyta</taxon>
        <taxon>Tracheophyta</taxon>
        <taxon>Lycopodiopsida</taxon>
        <taxon>Lycopodiales</taxon>
        <taxon>Lycopodiaceae</taxon>
        <taxon>Lycopodioideae</taxon>
        <taxon>Diphasiastrum</taxon>
    </lineage>
</organism>
<sequence>MSKRQDERLLLEHIPYAHFRNSMQHAYLNNGDRFTHFQPNGLPNMPFAEHPSIVLLQQKFKQLEQNKKSRGGNQLHRIPLVHNGSQQLLLTDALSAHQNYQKNRPVRTSGTEPQQALVLRSHLVSKEGFFQGNTAVTAGINSSSATISPGYKHVSAHTGASNNVKLDDSNLYLTSGINSGFLPPQTAPKPLSDTCAYSYEQSGPSLSLRIAQPSESQITIELALGGEESYHLSGPAQGHWSTNYASNNRQEAIDLEPDTTLRL</sequence>
<evidence type="ECO:0000313" key="1">
    <source>
        <dbReference type="EMBL" id="KAJ7556741.1"/>
    </source>
</evidence>